<sequence>MARVAMASSEDAISPLVQQWLEWDQEPETRSEIEKLRDSHDVEELEQRLRNRIQFGTAGLRGRMAAGFACMNSLTVIQASQGLAKYLRNKHPEIASRGVVIGHDARHRSDRFAGLAANAFIAEKIPVWYYKSASPTPLVAFGVTHLRAAAGIMVTASHNPAQDNGYKVYFENGAQINTPMDVEIAQSIEENLAPWPHAWDDLQSNEILHDDALEQTLPQYTEAVWKYASSTVTDWKQPKPFAYTPLHGVGGLVFPSFCRSKGICAFTTVPAQEKPDPDFPTVAFPNPEENGALDLAIQTADQEGKTLIIAHDPDADRFAAAEKVDGSWFLFTGNQVGALLGSHIFETIDSQGSKSPIAVLNSAVSSGMLERMAVSKGIEFRETLTGFKWMGNIARTLEESGYLVPFAFEEALGYMFPSICHDKDGISAAMVFLAAETRWREQGLTPYTKLQQLFKEFGHHETLNSYFRSPSPELTNVLFQGIRNGSYRTEMTLGSFKIMRWRDMTEGYDSGTADKKPALPVDKGSQMLTLWLDGDVRFTLRGSGTEPKVKLYIESCGASRDLAVAAVCKAFSTVLNEWVLPFAPLMTYSKQLPTSSGHVFTAA</sequence>
<dbReference type="GO" id="GO:0005737">
    <property type="term" value="C:cytoplasm"/>
    <property type="evidence" value="ECO:0007669"/>
    <property type="project" value="UniProtKB-SubCell"/>
</dbReference>
<comment type="subcellular location">
    <subcellularLocation>
        <location evidence="2">Cytoplasm</location>
    </subcellularLocation>
</comment>
<dbReference type="EMBL" id="KV878339">
    <property type="protein sequence ID" value="OJJ48690.1"/>
    <property type="molecule type" value="Genomic_DNA"/>
</dbReference>
<evidence type="ECO:0000256" key="7">
    <source>
        <dbReference type="ARBA" id="ARBA00022723"/>
    </source>
</evidence>
<evidence type="ECO:0000313" key="14">
    <source>
        <dbReference type="EMBL" id="OJJ48690.1"/>
    </source>
</evidence>
<dbReference type="SUPFAM" id="SSF53738">
    <property type="entry name" value="Phosphoglucomutase, first 3 domains"/>
    <property type="match status" value="3"/>
</dbReference>
<dbReference type="Gene3D" id="3.40.120.10">
    <property type="entry name" value="Alpha-D-Glucose-1,6-Bisphosphate, subunit A, domain 3"/>
    <property type="match status" value="3"/>
</dbReference>
<evidence type="ECO:0000256" key="1">
    <source>
        <dbReference type="ARBA" id="ARBA00001946"/>
    </source>
</evidence>
<evidence type="ECO:0000259" key="13">
    <source>
        <dbReference type="Pfam" id="PF02880"/>
    </source>
</evidence>
<keyword evidence="7" id="KW-0479">Metal-binding</keyword>
<evidence type="ECO:0000256" key="5">
    <source>
        <dbReference type="ARBA" id="ARBA00022526"/>
    </source>
</evidence>
<dbReference type="PANTHER" id="PTHR45745:SF1">
    <property type="entry name" value="PHOSPHOGLUCOMUTASE 2B-RELATED"/>
    <property type="match status" value="1"/>
</dbReference>
<keyword evidence="6" id="KW-0597">Phosphoprotein</keyword>
<dbReference type="Proteomes" id="UP000184188">
    <property type="component" value="Unassembled WGS sequence"/>
</dbReference>
<evidence type="ECO:0000256" key="8">
    <source>
        <dbReference type="ARBA" id="ARBA00022842"/>
    </source>
</evidence>
<evidence type="ECO:0008006" key="16">
    <source>
        <dbReference type="Google" id="ProtNLM"/>
    </source>
</evidence>
<evidence type="ECO:0000256" key="10">
    <source>
        <dbReference type="ARBA" id="ARBA00023277"/>
    </source>
</evidence>
<feature type="domain" description="Alpha-D-phosphohexomutase alpha/beta/alpha" evidence="13">
    <location>
        <begin position="333"/>
        <end position="437"/>
    </location>
</feature>
<dbReference type="PANTHER" id="PTHR45745">
    <property type="entry name" value="PHOSPHOMANNOMUTASE 45A"/>
    <property type="match status" value="1"/>
</dbReference>
<dbReference type="RefSeq" id="XP_022583200.1">
    <property type="nucleotide sequence ID" value="XM_022726725.1"/>
</dbReference>
<comment type="similarity">
    <text evidence="3">Belongs to the phosphohexose mutase family.</text>
</comment>
<dbReference type="Pfam" id="PF02880">
    <property type="entry name" value="PGM_PMM_III"/>
    <property type="match status" value="1"/>
</dbReference>
<dbReference type="AlphaFoldDB" id="A0A1L9SNB7"/>
<evidence type="ECO:0000256" key="9">
    <source>
        <dbReference type="ARBA" id="ARBA00023235"/>
    </source>
</evidence>
<evidence type="ECO:0000259" key="12">
    <source>
        <dbReference type="Pfam" id="PF02879"/>
    </source>
</evidence>
<dbReference type="InterPro" id="IPR036900">
    <property type="entry name" value="A-D-PHexomutase_C_sf"/>
</dbReference>
<evidence type="ECO:0000313" key="15">
    <source>
        <dbReference type="Proteomes" id="UP000184188"/>
    </source>
</evidence>
<dbReference type="GO" id="GO:0005634">
    <property type="term" value="C:nucleus"/>
    <property type="evidence" value="ECO:0007669"/>
    <property type="project" value="TreeGrafter"/>
</dbReference>
<dbReference type="STRING" id="1073090.A0A1L9SNB7"/>
<dbReference type="InterPro" id="IPR005844">
    <property type="entry name" value="A-D-PHexomutase_a/b/a-I"/>
</dbReference>
<keyword evidence="10" id="KW-0119">Carbohydrate metabolism</keyword>
<dbReference type="InterPro" id="IPR016055">
    <property type="entry name" value="A-D-PHexomutase_a/b/a-I/II/III"/>
</dbReference>
<evidence type="ECO:0000259" key="11">
    <source>
        <dbReference type="Pfam" id="PF02878"/>
    </source>
</evidence>
<proteinExistence type="inferred from homology"/>
<dbReference type="OrthoDB" id="8300170at2759"/>
<dbReference type="Pfam" id="PF02878">
    <property type="entry name" value="PGM_PMM_I"/>
    <property type="match status" value="1"/>
</dbReference>
<dbReference type="GO" id="GO:0046115">
    <property type="term" value="P:guanosine catabolic process"/>
    <property type="evidence" value="ECO:0007669"/>
    <property type="project" value="EnsemblFungi"/>
</dbReference>
<keyword evidence="8" id="KW-0460">Magnesium</keyword>
<organism evidence="14 15">
    <name type="scientific">Penicilliopsis zonata CBS 506.65</name>
    <dbReference type="NCBI Taxonomy" id="1073090"/>
    <lineage>
        <taxon>Eukaryota</taxon>
        <taxon>Fungi</taxon>
        <taxon>Dikarya</taxon>
        <taxon>Ascomycota</taxon>
        <taxon>Pezizomycotina</taxon>
        <taxon>Eurotiomycetes</taxon>
        <taxon>Eurotiomycetidae</taxon>
        <taxon>Eurotiales</taxon>
        <taxon>Aspergillaceae</taxon>
        <taxon>Penicilliopsis</taxon>
    </lineage>
</organism>
<evidence type="ECO:0000256" key="4">
    <source>
        <dbReference type="ARBA" id="ARBA00022490"/>
    </source>
</evidence>
<dbReference type="InterPro" id="IPR005845">
    <property type="entry name" value="A-D-PHexomutase_a/b/a-II"/>
</dbReference>
<keyword evidence="9" id="KW-0413">Isomerase</keyword>
<dbReference type="CDD" id="cd05799">
    <property type="entry name" value="PGM2"/>
    <property type="match status" value="1"/>
</dbReference>
<evidence type="ECO:0000256" key="2">
    <source>
        <dbReference type="ARBA" id="ARBA00004496"/>
    </source>
</evidence>
<keyword evidence="15" id="KW-1185">Reference proteome</keyword>
<dbReference type="InterPro" id="IPR005846">
    <property type="entry name" value="A-D-PHexomutase_a/b/a-III"/>
</dbReference>
<dbReference type="GeneID" id="34613189"/>
<gene>
    <name evidence="14" type="ORF">ASPZODRAFT_1657291</name>
</gene>
<dbReference type="SUPFAM" id="SSF55957">
    <property type="entry name" value="Phosphoglucomutase, C-terminal domain"/>
    <property type="match status" value="1"/>
</dbReference>
<dbReference type="FunFam" id="3.40.120.10:FF:000035">
    <property type="entry name" value="Pgm3p"/>
    <property type="match status" value="1"/>
</dbReference>
<protein>
    <recommendedName>
        <fullName evidence="16">Phosphoglucomutase</fullName>
    </recommendedName>
</protein>
<dbReference type="GO" id="GO:0006006">
    <property type="term" value="P:glucose metabolic process"/>
    <property type="evidence" value="ECO:0007669"/>
    <property type="project" value="UniProtKB-KW"/>
</dbReference>
<keyword evidence="5" id="KW-0313">Glucose metabolism</keyword>
<dbReference type="GO" id="GO:0006148">
    <property type="term" value="P:inosine catabolic process"/>
    <property type="evidence" value="ECO:0007669"/>
    <property type="project" value="EnsemblFungi"/>
</dbReference>
<dbReference type="GO" id="GO:0008973">
    <property type="term" value="F:phosphopentomutase activity"/>
    <property type="evidence" value="ECO:0007669"/>
    <property type="project" value="EnsemblFungi"/>
</dbReference>
<keyword evidence="4" id="KW-0963">Cytoplasm</keyword>
<accession>A0A1L9SNB7</accession>
<reference evidence="15" key="1">
    <citation type="journal article" date="2017" name="Genome Biol.">
        <title>Comparative genomics reveals high biological diversity and specific adaptations in the industrially and medically important fungal genus Aspergillus.</title>
        <authorList>
            <person name="de Vries R.P."/>
            <person name="Riley R."/>
            <person name="Wiebenga A."/>
            <person name="Aguilar-Osorio G."/>
            <person name="Amillis S."/>
            <person name="Uchima C.A."/>
            <person name="Anderluh G."/>
            <person name="Asadollahi M."/>
            <person name="Askin M."/>
            <person name="Barry K."/>
            <person name="Battaglia E."/>
            <person name="Bayram O."/>
            <person name="Benocci T."/>
            <person name="Braus-Stromeyer S.A."/>
            <person name="Caldana C."/>
            <person name="Canovas D."/>
            <person name="Cerqueira G.C."/>
            <person name="Chen F."/>
            <person name="Chen W."/>
            <person name="Choi C."/>
            <person name="Clum A."/>
            <person name="Dos Santos R.A."/>
            <person name="Damasio A.R."/>
            <person name="Diallinas G."/>
            <person name="Emri T."/>
            <person name="Fekete E."/>
            <person name="Flipphi M."/>
            <person name="Freyberg S."/>
            <person name="Gallo A."/>
            <person name="Gournas C."/>
            <person name="Habgood R."/>
            <person name="Hainaut M."/>
            <person name="Harispe M.L."/>
            <person name="Henrissat B."/>
            <person name="Hilden K.S."/>
            <person name="Hope R."/>
            <person name="Hossain A."/>
            <person name="Karabika E."/>
            <person name="Karaffa L."/>
            <person name="Karanyi Z."/>
            <person name="Krasevec N."/>
            <person name="Kuo A."/>
            <person name="Kusch H."/>
            <person name="LaButti K."/>
            <person name="Lagendijk E.L."/>
            <person name="Lapidus A."/>
            <person name="Levasseur A."/>
            <person name="Lindquist E."/>
            <person name="Lipzen A."/>
            <person name="Logrieco A.F."/>
            <person name="MacCabe A."/>
            <person name="Maekelae M.R."/>
            <person name="Malavazi I."/>
            <person name="Melin P."/>
            <person name="Meyer V."/>
            <person name="Mielnichuk N."/>
            <person name="Miskei M."/>
            <person name="Molnar A.P."/>
            <person name="Mule G."/>
            <person name="Ngan C.Y."/>
            <person name="Orejas M."/>
            <person name="Orosz E."/>
            <person name="Ouedraogo J.P."/>
            <person name="Overkamp K.M."/>
            <person name="Park H.-S."/>
            <person name="Perrone G."/>
            <person name="Piumi F."/>
            <person name="Punt P.J."/>
            <person name="Ram A.F."/>
            <person name="Ramon A."/>
            <person name="Rauscher S."/>
            <person name="Record E."/>
            <person name="Riano-Pachon D.M."/>
            <person name="Robert V."/>
            <person name="Roehrig J."/>
            <person name="Ruller R."/>
            <person name="Salamov A."/>
            <person name="Salih N.S."/>
            <person name="Samson R.A."/>
            <person name="Sandor E."/>
            <person name="Sanguinetti M."/>
            <person name="Schuetze T."/>
            <person name="Sepcic K."/>
            <person name="Shelest E."/>
            <person name="Sherlock G."/>
            <person name="Sophianopoulou V."/>
            <person name="Squina F.M."/>
            <person name="Sun H."/>
            <person name="Susca A."/>
            <person name="Todd R.B."/>
            <person name="Tsang A."/>
            <person name="Unkles S.E."/>
            <person name="van de Wiele N."/>
            <person name="van Rossen-Uffink D."/>
            <person name="Oliveira J.V."/>
            <person name="Vesth T.C."/>
            <person name="Visser J."/>
            <person name="Yu J.-H."/>
            <person name="Zhou M."/>
            <person name="Andersen M.R."/>
            <person name="Archer D.B."/>
            <person name="Baker S.E."/>
            <person name="Benoit I."/>
            <person name="Brakhage A.A."/>
            <person name="Braus G.H."/>
            <person name="Fischer R."/>
            <person name="Frisvad J.C."/>
            <person name="Goldman G.H."/>
            <person name="Houbraken J."/>
            <person name="Oakley B."/>
            <person name="Pocsi I."/>
            <person name="Scazzocchio C."/>
            <person name="Seiboth B."/>
            <person name="vanKuyk P.A."/>
            <person name="Wortman J."/>
            <person name="Dyer P.S."/>
            <person name="Grigoriev I.V."/>
        </authorList>
    </citation>
    <scope>NUCLEOTIDE SEQUENCE [LARGE SCALE GENOMIC DNA]</scope>
    <source>
        <strain evidence="15">CBS 506.65</strain>
    </source>
</reference>
<dbReference type="Pfam" id="PF02879">
    <property type="entry name" value="PGM_PMM_II"/>
    <property type="match status" value="1"/>
</dbReference>
<name>A0A1L9SNB7_9EURO</name>
<dbReference type="VEuPathDB" id="FungiDB:ASPZODRAFT_1657291"/>
<feature type="domain" description="Alpha-D-phosphohexomutase alpha/beta/alpha" evidence="11">
    <location>
        <begin position="53"/>
        <end position="191"/>
    </location>
</feature>
<dbReference type="InterPro" id="IPR016066">
    <property type="entry name" value="A-D-PHexomutase_CS"/>
</dbReference>
<feature type="domain" description="Alpha-D-phosphohexomutase alpha/beta/alpha" evidence="12">
    <location>
        <begin position="219"/>
        <end position="322"/>
    </location>
</feature>
<dbReference type="PROSITE" id="PS00710">
    <property type="entry name" value="PGM_PMM"/>
    <property type="match status" value="1"/>
</dbReference>
<comment type="cofactor">
    <cofactor evidence="1">
        <name>Mg(2+)</name>
        <dbReference type="ChEBI" id="CHEBI:18420"/>
    </cofactor>
</comment>
<evidence type="ECO:0000256" key="6">
    <source>
        <dbReference type="ARBA" id="ARBA00022553"/>
    </source>
</evidence>
<dbReference type="GO" id="GO:0006166">
    <property type="term" value="P:purine ribonucleoside salvage"/>
    <property type="evidence" value="ECO:0007669"/>
    <property type="project" value="EnsemblFungi"/>
</dbReference>
<dbReference type="GO" id="GO:0000287">
    <property type="term" value="F:magnesium ion binding"/>
    <property type="evidence" value="ECO:0007669"/>
    <property type="project" value="InterPro"/>
</dbReference>
<evidence type="ECO:0000256" key="3">
    <source>
        <dbReference type="ARBA" id="ARBA00010231"/>
    </source>
</evidence>